<reference evidence="5" key="1">
    <citation type="submission" date="2016-09" db="EMBL/GenBank/DDBJ databases">
        <title>Draft genome sequence of a novel species of the family Streptococcaceae isolated from flowers.</title>
        <authorList>
            <person name="Chuah L.-O."/>
            <person name="Yap K.-P."/>
            <person name="Thong K.L."/>
            <person name="Liong M.T."/>
            <person name="Ahmad R."/>
            <person name="Rusul G."/>
        </authorList>
    </citation>
    <scope>NUCLEOTIDE SEQUENCE [LARGE SCALE GENOMIC DNA]</scope>
    <source>
        <strain evidence="5">DF1</strain>
    </source>
</reference>
<dbReference type="Gene3D" id="3.40.50.2000">
    <property type="entry name" value="Glycogen Phosphorylase B"/>
    <property type="match status" value="2"/>
</dbReference>
<feature type="domain" description="Glycosyl transferase family 1" evidence="3">
    <location>
        <begin position="226"/>
        <end position="373"/>
    </location>
</feature>
<keyword evidence="2" id="KW-0808">Transferase</keyword>
<keyword evidence="1" id="KW-0328">Glycosyltransferase</keyword>
<dbReference type="AlphaFoldDB" id="A0A1E8GK21"/>
<evidence type="ECO:0000313" key="5">
    <source>
        <dbReference type="Proteomes" id="UP000178622"/>
    </source>
</evidence>
<dbReference type="STRING" id="1859473.BG261_06760"/>
<evidence type="ECO:0000256" key="1">
    <source>
        <dbReference type="ARBA" id="ARBA00022676"/>
    </source>
</evidence>
<organism evidence="4 5">
    <name type="scientific">Floricoccus tropicus</name>
    <dbReference type="NCBI Taxonomy" id="1859473"/>
    <lineage>
        <taxon>Bacteria</taxon>
        <taxon>Bacillati</taxon>
        <taxon>Bacillota</taxon>
        <taxon>Bacilli</taxon>
        <taxon>Lactobacillales</taxon>
        <taxon>Streptococcaceae</taxon>
        <taxon>Floricoccus</taxon>
    </lineage>
</organism>
<dbReference type="SUPFAM" id="SSF53756">
    <property type="entry name" value="UDP-Glycosyltransferase/glycogen phosphorylase"/>
    <property type="match status" value="1"/>
</dbReference>
<dbReference type="PANTHER" id="PTHR12526:SF629">
    <property type="entry name" value="TEICHURONIC ACID BIOSYNTHESIS GLYCOSYLTRANSFERASE TUAH-RELATED"/>
    <property type="match status" value="1"/>
</dbReference>
<accession>A0A1E8GK21</accession>
<protein>
    <recommendedName>
        <fullName evidence="3">Glycosyl transferase family 1 domain-containing protein</fullName>
    </recommendedName>
</protein>
<dbReference type="GO" id="GO:0016757">
    <property type="term" value="F:glycosyltransferase activity"/>
    <property type="evidence" value="ECO:0007669"/>
    <property type="project" value="UniProtKB-KW"/>
</dbReference>
<dbReference type="PANTHER" id="PTHR12526">
    <property type="entry name" value="GLYCOSYLTRANSFERASE"/>
    <property type="match status" value="1"/>
</dbReference>
<evidence type="ECO:0000256" key="2">
    <source>
        <dbReference type="ARBA" id="ARBA00022679"/>
    </source>
</evidence>
<sequence length="415" mass="48332">MSNLILFTKNFPYGKEEAFIANELEVMSKKFDSIMIVACEVPLSIKNEIRKIPANVKVKKIDRNFNTFNKVKLLISKNTNNNYFDSRADSLYKKLFLKYFISKSSSILKDILEDDEINKFISKSSEIVYYSYWFFVTALIMVNVSEKFPSNNKLLISRAHRYDLYEEENKLKYLPLREYLLKNIDYIFPVSKNGTSVLRKDFPKYYDKIITSYLGTIDHGYSTMVEKKEFLIVSVSRIEAVKRIDKIVESLALIDDIPDIKWVHFGSGSEEKIVKDLAQKKLKGIKFDFKGAVQNDDILKFYKENDVSLFLNASSSEGIPVAIMEASSFGIPVIATNVGGTSEIIINDKYLIDKEFQPIELSNKIEEMINYKKTFSNYLELRKEVRNKWENNFNSYTNYSDFYLKVKNELDTKKL</sequence>
<dbReference type="Pfam" id="PF00534">
    <property type="entry name" value="Glycos_transf_1"/>
    <property type="match status" value="1"/>
</dbReference>
<dbReference type="Proteomes" id="UP000178622">
    <property type="component" value="Unassembled WGS sequence"/>
</dbReference>
<dbReference type="InterPro" id="IPR001296">
    <property type="entry name" value="Glyco_trans_1"/>
</dbReference>
<dbReference type="EMBL" id="MKIR01000024">
    <property type="protein sequence ID" value="OFI48591.1"/>
    <property type="molecule type" value="Genomic_DNA"/>
</dbReference>
<evidence type="ECO:0000313" key="4">
    <source>
        <dbReference type="EMBL" id="OFI48591.1"/>
    </source>
</evidence>
<proteinExistence type="predicted"/>
<gene>
    <name evidence="4" type="ORF">BG261_06760</name>
</gene>
<keyword evidence="5" id="KW-1185">Reference proteome</keyword>
<comment type="caution">
    <text evidence="4">The sequence shown here is derived from an EMBL/GenBank/DDBJ whole genome shotgun (WGS) entry which is preliminary data.</text>
</comment>
<name>A0A1E8GK21_9LACT</name>
<evidence type="ECO:0000259" key="3">
    <source>
        <dbReference type="Pfam" id="PF00534"/>
    </source>
</evidence>